<keyword evidence="2" id="KW-0805">Transcription regulation</keyword>
<evidence type="ECO:0000256" key="5">
    <source>
        <dbReference type="SAM" id="MobiDB-lite"/>
    </source>
</evidence>
<feature type="domain" description="HTH cro/C1-type" evidence="6">
    <location>
        <begin position="90"/>
        <end position="144"/>
    </location>
</feature>
<organism evidence="7 8">
    <name type="scientific">Urochloa decumbens</name>
    <dbReference type="NCBI Taxonomy" id="240449"/>
    <lineage>
        <taxon>Eukaryota</taxon>
        <taxon>Viridiplantae</taxon>
        <taxon>Streptophyta</taxon>
        <taxon>Embryophyta</taxon>
        <taxon>Tracheophyta</taxon>
        <taxon>Spermatophyta</taxon>
        <taxon>Magnoliopsida</taxon>
        <taxon>Liliopsida</taxon>
        <taxon>Poales</taxon>
        <taxon>Poaceae</taxon>
        <taxon>PACMAD clade</taxon>
        <taxon>Panicoideae</taxon>
        <taxon>Panicodae</taxon>
        <taxon>Paniceae</taxon>
        <taxon>Melinidinae</taxon>
        <taxon>Urochloa</taxon>
    </lineage>
</organism>
<dbReference type="SUPFAM" id="SSF47413">
    <property type="entry name" value="lambda repressor-like DNA-binding domains"/>
    <property type="match status" value="1"/>
</dbReference>
<accession>A0ABC9DGV7</accession>
<dbReference type="Pfam" id="PF08523">
    <property type="entry name" value="MBF1"/>
    <property type="match status" value="1"/>
</dbReference>
<sequence>MPTGRLSGNITQDWEPVVLRRTKPKAADLKSAKVVNQALRSGAAVETVRKSAAGTNKHPSAAAVAPARKLDETTEPAAVERVALEVRAAIQKARVAKGWSQAELAKRISERAQVVQEYESGKAAPAQAVLTKMERALEVKLRGKGVGAPLAAGGGK</sequence>
<dbReference type="AlphaFoldDB" id="A0ABC9DGV7"/>
<dbReference type="GO" id="GO:0005730">
    <property type="term" value="C:nucleolus"/>
    <property type="evidence" value="ECO:0007669"/>
    <property type="project" value="UniProtKB-ARBA"/>
</dbReference>
<dbReference type="SMART" id="SM00530">
    <property type="entry name" value="HTH_XRE"/>
    <property type="match status" value="1"/>
</dbReference>
<dbReference type="Gene3D" id="1.10.260.40">
    <property type="entry name" value="lambda repressor-like DNA-binding domains"/>
    <property type="match status" value="1"/>
</dbReference>
<dbReference type="InterPro" id="IPR013729">
    <property type="entry name" value="MBF1_N"/>
</dbReference>
<dbReference type="FunFam" id="1.10.260.40:FF:000018">
    <property type="entry name" value="Multiprotein bridging factor 1"/>
    <property type="match status" value="1"/>
</dbReference>
<evidence type="ECO:0000256" key="2">
    <source>
        <dbReference type="ARBA" id="ARBA00023015"/>
    </source>
</evidence>
<evidence type="ECO:0000313" key="8">
    <source>
        <dbReference type="Proteomes" id="UP001497457"/>
    </source>
</evidence>
<dbReference type="PROSITE" id="PS50943">
    <property type="entry name" value="HTH_CROC1"/>
    <property type="match status" value="1"/>
</dbReference>
<reference evidence="8" key="1">
    <citation type="submission" date="2024-06" db="EMBL/GenBank/DDBJ databases">
        <authorList>
            <person name="Ryan C."/>
        </authorList>
    </citation>
    <scope>NUCLEOTIDE SEQUENCE [LARGE SCALE GENOMIC DNA]</scope>
</reference>
<evidence type="ECO:0000259" key="6">
    <source>
        <dbReference type="PROSITE" id="PS50943"/>
    </source>
</evidence>
<dbReference type="Proteomes" id="UP001497457">
    <property type="component" value="Chromosome 33rd"/>
</dbReference>
<evidence type="ECO:0000256" key="3">
    <source>
        <dbReference type="ARBA" id="ARBA00023125"/>
    </source>
</evidence>
<feature type="region of interest" description="Disordered" evidence="5">
    <location>
        <begin position="48"/>
        <end position="69"/>
    </location>
</feature>
<name>A0ABC9DGV7_9POAL</name>
<dbReference type="InterPro" id="IPR010982">
    <property type="entry name" value="Lambda_DNA-bd_dom_sf"/>
</dbReference>
<comment type="similarity">
    <text evidence="1">Belongs to the MBF1 family.</text>
</comment>
<keyword evidence="3" id="KW-0238">DNA-binding</keyword>
<evidence type="ECO:0000256" key="1">
    <source>
        <dbReference type="ARBA" id="ARBA00009802"/>
    </source>
</evidence>
<dbReference type="CDD" id="cd00093">
    <property type="entry name" value="HTH_XRE"/>
    <property type="match status" value="1"/>
</dbReference>
<dbReference type="PANTHER" id="PTHR10245">
    <property type="entry name" value="ENDOTHELIAL DIFFERENTIATION-RELATED FACTOR 1 MULTIPROTEIN BRIDGING FACTOR 1"/>
    <property type="match status" value="1"/>
</dbReference>
<reference evidence="7 8" key="2">
    <citation type="submission" date="2024-10" db="EMBL/GenBank/DDBJ databases">
        <authorList>
            <person name="Ryan C."/>
        </authorList>
    </citation>
    <scope>NUCLEOTIDE SEQUENCE [LARGE SCALE GENOMIC DNA]</scope>
</reference>
<evidence type="ECO:0000313" key="7">
    <source>
        <dbReference type="EMBL" id="CAL5039185.1"/>
    </source>
</evidence>
<keyword evidence="8" id="KW-1185">Reference proteome</keyword>
<keyword evidence="4" id="KW-0804">Transcription</keyword>
<dbReference type="GO" id="GO:0003677">
    <property type="term" value="F:DNA binding"/>
    <property type="evidence" value="ECO:0007669"/>
    <property type="project" value="UniProtKB-KW"/>
</dbReference>
<dbReference type="PANTHER" id="PTHR10245:SF15">
    <property type="entry name" value="ENDOTHELIAL DIFFERENTIATION-RELATED FACTOR 1"/>
    <property type="match status" value="1"/>
</dbReference>
<dbReference type="EMBL" id="OZ075143">
    <property type="protein sequence ID" value="CAL5039185.1"/>
    <property type="molecule type" value="Genomic_DNA"/>
</dbReference>
<dbReference type="InterPro" id="IPR001387">
    <property type="entry name" value="Cro/C1-type_HTH"/>
</dbReference>
<gene>
    <name evidence="7" type="ORF">URODEC1_LOCUS85401</name>
</gene>
<dbReference type="Pfam" id="PF01381">
    <property type="entry name" value="HTH_3"/>
    <property type="match status" value="1"/>
</dbReference>
<proteinExistence type="inferred from homology"/>
<dbReference type="GO" id="GO:0003713">
    <property type="term" value="F:transcription coactivator activity"/>
    <property type="evidence" value="ECO:0007669"/>
    <property type="project" value="UniProtKB-ARBA"/>
</dbReference>
<protein>
    <recommendedName>
        <fullName evidence="6">HTH cro/C1-type domain-containing protein</fullName>
    </recommendedName>
</protein>
<evidence type="ECO:0000256" key="4">
    <source>
        <dbReference type="ARBA" id="ARBA00023163"/>
    </source>
</evidence>